<evidence type="ECO:0000313" key="9">
    <source>
        <dbReference type="Proteomes" id="UP000192257"/>
    </source>
</evidence>
<evidence type="ECO:0000259" key="7">
    <source>
        <dbReference type="Pfam" id="PF24328"/>
    </source>
</evidence>
<reference evidence="8 9" key="1">
    <citation type="submission" date="2017-03" db="EMBL/GenBank/DDBJ databases">
        <title>An alternative strategy for trypanosome survival in the mammalian bloodstream revealed through genome and transcriptome analysis of the ubiquitous bovine parasite Trypanosoma (Megatrypanum) theileri.</title>
        <authorList>
            <person name="Kelly S."/>
            <person name="Ivens A."/>
            <person name="Mott A."/>
            <person name="O'Neill E."/>
            <person name="Emms D."/>
            <person name="Macleod O."/>
            <person name="Voorheis P."/>
            <person name="Matthews J."/>
            <person name="Matthews K."/>
            <person name="Carrington M."/>
        </authorList>
    </citation>
    <scope>NUCLEOTIDE SEQUENCE [LARGE SCALE GENOMIC DNA]</scope>
    <source>
        <strain evidence="8">Edinburgh</strain>
    </source>
</reference>
<evidence type="ECO:0000259" key="4">
    <source>
        <dbReference type="Pfam" id="PF24325"/>
    </source>
</evidence>
<feature type="signal peptide" evidence="2">
    <location>
        <begin position="1"/>
        <end position="16"/>
    </location>
</feature>
<keyword evidence="2" id="KW-0732">Signal</keyword>
<dbReference type="VEuPathDB" id="TriTrypDB:TM35_000082950"/>
<keyword evidence="1" id="KW-1133">Transmembrane helix</keyword>
<evidence type="ECO:0000259" key="6">
    <source>
        <dbReference type="Pfam" id="PF24327"/>
    </source>
</evidence>
<sequence length="1535" mass="166483">MVLMMTLLLCINPTNAVEDIIIGELDGTKKLTIDDIKNGFNQSNKNYIKSCDQFSSYADNFLLTVEMGAYKDYLIPQANATLCDLLTSTTSANKYVYAPKDPRNSDWDGFTIPIAPSLYDDALGGSAEGYATGGRSTLSFWGDNGENGNHTGGCCALLPEQKAAWFRPYRLLLTPMIPVMYLSWGVEPTLAVTNGPVMFEVNVWNMRSEPYNGSVDFKIVANGKSTTVSSPTGRYTHYGDPPAVGDTKYSITVELVKGPMTVNTKVLETEAEVVGKLPWDVKPCEKDNIPELVHFGEMGAAIGPVDGKVALEEDWFASTIVGGESQIRPVAGHFNTAQTAGLLPTKYRWENVTVSDGVFNAEVPCKSIQYYAFSVYSAVAQRIVVQYGFDSAALVYFGGKRFVPQLSDAEGRGSFTVQVTQGYHQVLVKMFSDGSGKEDPQTCTTNSQFWIRVVGTAVGYTHAVKSDIPEGAYELWGNDYMFYLLHLGVKKDEFLYGGLDEDFINVRYAVPKRGDQMLNKTWKVLVFNRGEIPVSGETIPEDKEAAVKYLAFAIYNGYDSTVPVGWTFITGGKTEFFVDGIVAYSRPSDGGSKNESFTTPLSSGWHEVIARVAATKGQSWLFMYYIHFDNYRLGGAMSPGSSLPFGLAPVRPGTPIPSLMELVDEETENGAIPFDPKNGTAIGERFADIPISPSYMPGLLSKQRVWVLGQERQFQWVSGTSTNGIWKNRAFGGNFNQYWAFVLYATTEMVADIRITFQGGYAIWMDAKVIGSAPLTPSSENVHTVTLKSGWHQVFIKLRAKDAFYLVDTDSGNTSWTNANAICAENNDTELCSHSAVCPLGVGRPGVIPVEGNSSFVPVSSNVNEWVQISKNGGDETSLCHSWRETHGGVGPEWGESDKEIQQRRFVPCCDSIPPLSMWLSITPTSSGKGELGYTYDYPIIIEAPVLTVQNPAAVTQLVTMTSATPGATIKYSIDNSAEMKVYTSPVTITKSTTVTAQAFANDRESQETHLFVDIPSVPSIDRATCLAGVSCPLTVKGVDPGWHISFVSTIIPGAEVSKYRGMDYALKQQQSLNFSGVISVGTNNDIVVPPLGNGTFNVIVYGKSSTGSILLDLLAYRNTQFGPSEVLGTQQTVFQIKGGVMDGDAVLIPFETTGSPETCDAKTCFAQLTNKKDRIAILTSNSDASFTQDLYGYEGNLNCLCICLSCSPRKSGQREVVLVDSKVVSLPITLHVTKPTAPTTESVTAVQPSTVSNGTILELHGKFNNNTQYSVVFTPATSAAGKMIIPLCTIQKVMPAVLTCEMSVRAGVMGNWNVSLTDGHEPLPFEDDVVRTLRVQPPDPSVDSASGMCAVASASCVTGAQLTFHGINFNPVDTTYTKVTLGDSAAANPIQCEVTSVSETQLSCTLNIPRDKEKGVHAIGVSVRVSETEWSAEQSAGFLVLGAGADEAGWKGDIIPTPTKPADEVKDKSNTALIVGVVLGVLLLMMIVGVISFVVYRRYCSRKEVCEVEAVELHLLQQEEESVCSLKKKALTEI</sequence>
<evidence type="ECO:0000256" key="1">
    <source>
        <dbReference type="SAM" id="Phobius"/>
    </source>
</evidence>
<dbReference type="Pfam" id="PF24327">
    <property type="entry name" value="DUF7497"/>
    <property type="match status" value="1"/>
</dbReference>
<dbReference type="InterPro" id="IPR055919">
    <property type="entry name" value="DUF7496"/>
</dbReference>
<name>A0A1X0P0N0_9TRYP</name>
<evidence type="ECO:0000259" key="5">
    <source>
        <dbReference type="Pfam" id="PF24326"/>
    </source>
</evidence>
<feature type="domain" description="GH29D-like beta-sandwich" evidence="3">
    <location>
        <begin position="956"/>
        <end position="1009"/>
    </location>
</feature>
<dbReference type="RefSeq" id="XP_028884563.1">
    <property type="nucleotide sequence ID" value="XM_029024160.1"/>
</dbReference>
<dbReference type="Gene3D" id="2.60.40.10">
    <property type="entry name" value="Immunoglobulins"/>
    <property type="match status" value="2"/>
</dbReference>
<dbReference type="OrthoDB" id="242941at2759"/>
<feature type="domain" description="DUF7496" evidence="5">
    <location>
        <begin position="1121"/>
        <end position="1234"/>
    </location>
</feature>
<comment type="caution">
    <text evidence="8">The sequence shown here is derived from an EMBL/GenBank/DDBJ whole genome shotgun (WGS) entry which is preliminary data.</text>
</comment>
<dbReference type="InterPro" id="IPR055921">
    <property type="entry name" value="DUF7498"/>
</dbReference>
<dbReference type="InterPro" id="IPR013783">
    <property type="entry name" value="Ig-like_fold"/>
</dbReference>
<proteinExistence type="predicted"/>
<dbReference type="GeneID" id="39983940"/>
<dbReference type="EMBL" id="NBCO01000008">
    <property type="protein sequence ID" value="ORC90497.1"/>
    <property type="molecule type" value="Genomic_DNA"/>
</dbReference>
<keyword evidence="1" id="KW-0472">Membrane</keyword>
<keyword evidence="1" id="KW-0812">Transmembrane</keyword>
<organism evidence="8 9">
    <name type="scientific">Trypanosoma theileri</name>
    <dbReference type="NCBI Taxonomy" id="67003"/>
    <lineage>
        <taxon>Eukaryota</taxon>
        <taxon>Discoba</taxon>
        <taxon>Euglenozoa</taxon>
        <taxon>Kinetoplastea</taxon>
        <taxon>Metakinetoplastina</taxon>
        <taxon>Trypanosomatida</taxon>
        <taxon>Trypanosomatidae</taxon>
        <taxon>Trypanosoma</taxon>
    </lineage>
</organism>
<protein>
    <submittedName>
        <fullName evidence="8">Uncharacterized protein</fullName>
    </submittedName>
</protein>
<accession>A0A1X0P0N0</accession>
<feature type="domain" description="DUF7495" evidence="4">
    <location>
        <begin position="808"/>
        <end position="911"/>
    </location>
</feature>
<gene>
    <name evidence="8" type="ORF">TM35_000082950</name>
</gene>
<dbReference type="InterPro" id="IPR059177">
    <property type="entry name" value="GH29D-like_dom"/>
</dbReference>
<feature type="chain" id="PRO_5012665017" evidence="2">
    <location>
        <begin position="17"/>
        <end position="1535"/>
    </location>
</feature>
<dbReference type="Pfam" id="PF24328">
    <property type="entry name" value="DUF7498"/>
    <property type="match status" value="1"/>
</dbReference>
<dbReference type="Pfam" id="PF24326">
    <property type="entry name" value="DUF7496"/>
    <property type="match status" value="1"/>
</dbReference>
<keyword evidence="9" id="KW-1185">Reference proteome</keyword>
<dbReference type="Proteomes" id="UP000192257">
    <property type="component" value="Unassembled WGS sequence"/>
</dbReference>
<evidence type="ECO:0000313" key="8">
    <source>
        <dbReference type="EMBL" id="ORC90497.1"/>
    </source>
</evidence>
<evidence type="ECO:0000259" key="3">
    <source>
        <dbReference type="Pfam" id="PF13290"/>
    </source>
</evidence>
<feature type="domain" description="DUF7498" evidence="7">
    <location>
        <begin position="1348"/>
        <end position="1444"/>
    </location>
</feature>
<dbReference type="Pfam" id="PF24325">
    <property type="entry name" value="DUF7495"/>
    <property type="match status" value="1"/>
</dbReference>
<dbReference type="Pfam" id="PF13290">
    <property type="entry name" value="CHB_HEX_C_1"/>
    <property type="match status" value="1"/>
</dbReference>
<feature type="transmembrane region" description="Helical" evidence="1">
    <location>
        <begin position="1473"/>
        <end position="1497"/>
    </location>
</feature>
<dbReference type="InterPro" id="IPR055920">
    <property type="entry name" value="DUF7497"/>
</dbReference>
<feature type="domain" description="DUF7497" evidence="6">
    <location>
        <begin position="1241"/>
        <end position="1339"/>
    </location>
</feature>
<evidence type="ECO:0000256" key="2">
    <source>
        <dbReference type="SAM" id="SignalP"/>
    </source>
</evidence>
<dbReference type="CDD" id="cd00603">
    <property type="entry name" value="IPT_PCSR"/>
    <property type="match status" value="1"/>
</dbReference>
<dbReference type="InterPro" id="IPR055918">
    <property type="entry name" value="DUF7495"/>
</dbReference>